<dbReference type="EMBL" id="JAMWBK010000007">
    <property type="protein sequence ID" value="KAJ8903550.1"/>
    <property type="molecule type" value="Genomic_DNA"/>
</dbReference>
<dbReference type="SMART" id="SM00320">
    <property type="entry name" value="WD40"/>
    <property type="match status" value="2"/>
</dbReference>
<dbReference type="Gene3D" id="2.130.10.10">
    <property type="entry name" value="YVTN repeat-like/Quinoprotein amine dehydrogenase"/>
    <property type="match status" value="1"/>
</dbReference>
<protein>
    <recommendedName>
        <fullName evidence="3">Cilia- and flagella-associated protein 43</fullName>
    </recommendedName>
</protein>
<comment type="caution">
    <text evidence="1">The sequence shown here is derived from an EMBL/GenBank/DDBJ whole genome shotgun (WGS) entry which is preliminary data.</text>
</comment>
<reference evidence="1 2" key="1">
    <citation type="journal article" date="2023" name="Nat. Commun.">
        <title>Origin of minicircular mitochondrial genomes in red algae.</title>
        <authorList>
            <person name="Lee Y."/>
            <person name="Cho C.H."/>
            <person name="Lee Y.M."/>
            <person name="Park S.I."/>
            <person name="Yang J.H."/>
            <person name="West J.A."/>
            <person name="Bhattacharya D."/>
            <person name="Yoon H.S."/>
        </authorList>
    </citation>
    <scope>NUCLEOTIDE SEQUENCE [LARGE SCALE GENOMIC DNA]</scope>
    <source>
        <strain evidence="1 2">CCMP1338</strain>
        <tissue evidence="1">Whole cell</tissue>
    </source>
</reference>
<proteinExistence type="predicted"/>
<dbReference type="InterPro" id="IPR015943">
    <property type="entry name" value="WD40/YVTN_repeat-like_dom_sf"/>
</dbReference>
<accession>A0AAV8ULV7</accession>
<dbReference type="InterPro" id="IPR036322">
    <property type="entry name" value="WD40_repeat_dom_sf"/>
</dbReference>
<dbReference type="Proteomes" id="UP001157974">
    <property type="component" value="Unassembled WGS sequence"/>
</dbReference>
<keyword evidence="2" id="KW-1185">Reference proteome</keyword>
<dbReference type="InterPro" id="IPR001680">
    <property type="entry name" value="WD40_rpt"/>
</dbReference>
<evidence type="ECO:0000313" key="1">
    <source>
        <dbReference type="EMBL" id="KAJ8903550.1"/>
    </source>
</evidence>
<name>A0AAV8ULV7_9RHOD</name>
<organism evidence="1 2">
    <name type="scientific">Rhodosorus marinus</name>
    <dbReference type="NCBI Taxonomy" id="101924"/>
    <lineage>
        <taxon>Eukaryota</taxon>
        <taxon>Rhodophyta</taxon>
        <taxon>Stylonematophyceae</taxon>
        <taxon>Stylonematales</taxon>
        <taxon>Stylonemataceae</taxon>
        <taxon>Rhodosorus</taxon>
    </lineage>
</organism>
<sequence>MPWKKPTFLQFESTFRPSLLYNNLAYDGQDRFAVIDGSVVKVARRTWNMYYNWDSIIVFEDGREVTQCFWWKVPSRNSKLLVIATTMSDESPASVEIWDIGSLGSNSKIYEFTMKNTASGNRIDFVRGMASIELNHESETGTKKLLSILFAGTSTGHVLGISADEMGFFEHATVVKELRSPITSLASDIKQSPTIVACDEDGNCIVWEFFHEYKDFLQKKTLYATRLPNRRDFYTTCALRGSVVVTGHRSGLLSFHQVEDEGVFAEVVASTASITSLAVMPTADCVVAGGEDCRASMFEFPRPAWRMTAKDRKASALFYSLCVNSKITGCAFVNLKDEKSLNFAVTLFEQPYIVQYEHELADGDHNGPIWETK</sequence>
<evidence type="ECO:0000313" key="2">
    <source>
        <dbReference type="Proteomes" id="UP001157974"/>
    </source>
</evidence>
<dbReference type="AlphaFoldDB" id="A0AAV8ULV7"/>
<dbReference type="SUPFAM" id="SSF50978">
    <property type="entry name" value="WD40 repeat-like"/>
    <property type="match status" value="1"/>
</dbReference>
<evidence type="ECO:0008006" key="3">
    <source>
        <dbReference type="Google" id="ProtNLM"/>
    </source>
</evidence>
<gene>
    <name evidence="1" type="ORF">NDN08_004654</name>
</gene>